<keyword evidence="1" id="KW-1133">Transmembrane helix</keyword>
<name>A0A0T9R1R1_9GAMM</name>
<keyword evidence="1" id="KW-0812">Transmembrane</keyword>
<feature type="transmembrane region" description="Helical" evidence="1">
    <location>
        <begin position="32"/>
        <end position="54"/>
    </location>
</feature>
<dbReference type="STRING" id="1288385.ERS137968_04236"/>
<accession>A0A0T9R1R1</accession>
<dbReference type="Proteomes" id="UP000045840">
    <property type="component" value="Unassembled WGS sequence"/>
</dbReference>
<reference evidence="3" key="1">
    <citation type="submission" date="2015-03" db="EMBL/GenBank/DDBJ databases">
        <authorList>
            <consortium name="Pathogen Informatics"/>
        </authorList>
    </citation>
    <scope>NUCLEOTIDE SEQUENCE [LARGE SCALE GENOMIC DNA]</scope>
    <source>
        <strain evidence="3">A125KOH2</strain>
    </source>
</reference>
<evidence type="ECO:0000313" key="2">
    <source>
        <dbReference type="EMBL" id="CNI40280.1"/>
    </source>
</evidence>
<sequence length="82" mass="9345">MLNSKDKLISLEKLKDNKPNLNKRLKKQKSLILIRFYIIISIVVSSAFVIGILLEMDSLTSLHKPVKAIEVHSVQKEAHHAE</sequence>
<proteinExistence type="predicted"/>
<protein>
    <submittedName>
        <fullName evidence="2">Uncharacterized protein</fullName>
    </submittedName>
</protein>
<dbReference type="RefSeq" id="WP_049614779.1">
    <property type="nucleotide sequence ID" value="NZ_CQAZ01000046.1"/>
</dbReference>
<gene>
    <name evidence="2" type="ORF">ERS008529_03920</name>
</gene>
<keyword evidence="1" id="KW-0472">Membrane</keyword>
<evidence type="ECO:0000256" key="1">
    <source>
        <dbReference type="SAM" id="Phobius"/>
    </source>
</evidence>
<evidence type="ECO:0000313" key="3">
    <source>
        <dbReference type="Proteomes" id="UP000045840"/>
    </source>
</evidence>
<organism evidence="2 3">
    <name type="scientific">Yersinia pekkanenii</name>
    <dbReference type="NCBI Taxonomy" id="1288385"/>
    <lineage>
        <taxon>Bacteria</taxon>
        <taxon>Pseudomonadati</taxon>
        <taxon>Pseudomonadota</taxon>
        <taxon>Gammaproteobacteria</taxon>
        <taxon>Enterobacterales</taxon>
        <taxon>Yersiniaceae</taxon>
        <taxon>Yersinia</taxon>
    </lineage>
</organism>
<dbReference type="AlphaFoldDB" id="A0A0T9R1R1"/>
<dbReference type="EMBL" id="CQAZ01000046">
    <property type="protein sequence ID" value="CNI40280.1"/>
    <property type="molecule type" value="Genomic_DNA"/>
</dbReference>